<evidence type="ECO:0000256" key="4">
    <source>
        <dbReference type="RuleBase" id="RU003818"/>
    </source>
</evidence>
<keyword evidence="8" id="KW-1185">Reference proteome</keyword>
<evidence type="ECO:0000256" key="3">
    <source>
        <dbReference type="ARBA" id="ARBA00023246"/>
    </source>
</evidence>
<feature type="compositionally biased region" description="Basic and acidic residues" evidence="5">
    <location>
        <begin position="91"/>
        <end position="101"/>
    </location>
</feature>
<dbReference type="SMART" id="SM00141">
    <property type="entry name" value="PDGF"/>
    <property type="match status" value="1"/>
</dbReference>
<reference evidence="7 8" key="1">
    <citation type="journal article" date="2024" name="bioRxiv">
        <title>A reference genome for Trichogramma kaykai: A tiny desert-dwelling parasitoid wasp with competing sex-ratio distorters.</title>
        <authorList>
            <person name="Culotta J."/>
            <person name="Lindsey A.R."/>
        </authorList>
    </citation>
    <scope>NUCLEOTIDE SEQUENCE [LARGE SCALE GENOMIC DNA]</scope>
    <source>
        <strain evidence="7 8">KSX58</strain>
    </source>
</reference>
<name>A0ABD2XLM2_9HYME</name>
<evidence type="ECO:0000313" key="7">
    <source>
        <dbReference type="EMBL" id="KAL3406060.1"/>
    </source>
</evidence>
<dbReference type="AlphaFoldDB" id="A0ABD2XLM2"/>
<feature type="domain" description="Platelet-derived growth factor (PDGF) family profile" evidence="6">
    <location>
        <begin position="122"/>
        <end position="213"/>
    </location>
</feature>
<gene>
    <name evidence="7" type="ORF">TKK_001457</name>
</gene>
<dbReference type="PANTHER" id="PTHR11633:SF1">
    <property type="entry name" value="LD28763P"/>
    <property type="match status" value="1"/>
</dbReference>
<keyword evidence="2 4" id="KW-0339">Growth factor</keyword>
<evidence type="ECO:0000256" key="1">
    <source>
        <dbReference type="ARBA" id="ARBA00006686"/>
    </source>
</evidence>
<accession>A0ABD2XLM2</accession>
<feature type="region of interest" description="Disordered" evidence="5">
    <location>
        <begin position="329"/>
        <end position="371"/>
    </location>
</feature>
<dbReference type="EMBL" id="JBJJXI010000019">
    <property type="protein sequence ID" value="KAL3406060.1"/>
    <property type="molecule type" value="Genomic_DNA"/>
</dbReference>
<proteinExistence type="inferred from homology"/>
<dbReference type="Proteomes" id="UP001627154">
    <property type="component" value="Unassembled WGS sequence"/>
</dbReference>
<dbReference type="SUPFAM" id="SSF57501">
    <property type="entry name" value="Cystine-knot cytokines"/>
    <property type="match status" value="1"/>
</dbReference>
<sequence>MSLGYITCDEDTQGGSNRSNERIVERKRRMSPTLTKIVASLVLCNALLLAGGGQWGCRANGLDAIVKTEKEVELVSSFQTEEELLKYLGIEDPRKSDHDDGGDSNSIHQRSAGNVITRPRMANCKPENQTVSTTEVNGTYHDPYVMFSPPCIRVQRCGGCCWLQRLACRPVKTETLFVQLLGIRYPDSDHSETWKELVPIEQHLECKCECRFGPEACNDKQVYSKRDCMCNCANRDEEDKCARGEFAERHRWNVTTCGCDCRQEYLRECSTGYYYDQQQCACRKLQLFSHWFASAGDSSAAAAAAAGEVGGPSVPSNNRQYGVAVNDRRASYNNNNNNNGRQRTTDKPPVYVYTFAGADDPRRKHKDDPEY</sequence>
<keyword evidence="3" id="KW-0497">Mitogen</keyword>
<dbReference type="InterPro" id="IPR029034">
    <property type="entry name" value="Cystine-knot_cytokine"/>
</dbReference>
<feature type="region of interest" description="Disordered" evidence="5">
    <location>
        <begin position="91"/>
        <end position="111"/>
    </location>
</feature>
<feature type="compositionally biased region" description="Basic and acidic residues" evidence="5">
    <location>
        <begin position="359"/>
        <end position="371"/>
    </location>
</feature>
<evidence type="ECO:0000259" key="6">
    <source>
        <dbReference type="PROSITE" id="PS50278"/>
    </source>
</evidence>
<evidence type="ECO:0000256" key="2">
    <source>
        <dbReference type="ARBA" id="ARBA00023030"/>
    </source>
</evidence>
<evidence type="ECO:0000313" key="8">
    <source>
        <dbReference type="Proteomes" id="UP001627154"/>
    </source>
</evidence>
<protein>
    <recommendedName>
        <fullName evidence="6">Platelet-derived growth factor (PDGF) family profile domain-containing protein</fullName>
    </recommendedName>
</protein>
<dbReference type="PANTHER" id="PTHR11633">
    <property type="entry name" value="PLATELET-DERIVED GROWTH FACTOR"/>
    <property type="match status" value="1"/>
</dbReference>
<dbReference type="GO" id="GO:0008083">
    <property type="term" value="F:growth factor activity"/>
    <property type="evidence" value="ECO:0007669"/>
    <property type="project" value="UniProtKB-KW"/>
</dbReference>
<dbReference type="Pfam" id="PF00341">
    <property type="entry name" value="PDGF"/>
    <property type="match status" value="1"/>
</dbReference>
<organism evidence="7 8">
    <name type="scientific">Trichogramma kaykai</name>
    <dbReference type="NCBI Taxonomy" id="54128"/>
    <lineage>
        <taxon>Eukaryota</taxon>
        <taxon>Metazoa</taxon>
        <taxon>Ecdysozoa</taxon>
        <taxon>Arthropoda</taxon>
        <taxon>Hexapoda</taxon>
        <taxon>Insecta</taxon>
        <taxon>Pterygota</taxon>
        <taxon>Neoptera</taxon>
        <taxon>Endopterygota</taxon>
        <taxon>Hymenoptera</taxon>
        <taxon>Apocrita</taxon>
        <taxon>Proctotrupomorpha</taxon>
        <taxon>Chalcidoidea</taxon>
        <taxon>Trichogrammatidae</taxon>
        <taxon>Trichogramma</taxon>
    </lineage>
</organism>
<evidence type="ECO:0000256" key="5">
    <source>
        <dbReference type="SAM" id="MobiDB-lite"/>
    </source>
</evidence>
<dbReference type="InterPro" id="IPR000072">
    <property type="entry name" value="PDGF/VEGF_dom"/>
</dbReference>
<dbReference type="Gene3D" id="2.10.90.10">
    <property type="entry name" value="Cystine-knot cytokines"/>
    <property type="match status" value="1"/>
</dbReference>
<comment type="similarity">
    <text evidence="1 4">Belongs to the PDGF/VEGF growth factor family.</text>
</comment>
<dbReference type="PROSITE" id="PS50278">
    <property type="entry name" value="PDGF_2"/>
    <property type="match status" value="1"/>
</dbReference>
<dbReference type="GO" id="GO:0051781">
    <property type="term" value="P:positive regulation of cell division"/>
    <property type="evidence" value="ECO:0007669"/>
    <property type="project" value="UniProtKB-KW"/>
</dbReference>
<comment type="caution">
    <text evidence="7">The sequence shown here is derived from an EMBL/GenBank/DDBJ whole genome shotgun (WGS) entry which is preliminary data.</text>
</comment>